<evidence type="ECO:0000256" key="2">
    <source>
        <dbReference type="ARBA" id="ARBA00009085"/>
    </source>
</evidence>
<dbReference type="InterPro" id="IPR038765">
    <property type="entry name" value="Papain-like_cys_pep_sf"/>
</dbReference>
<feature type="compositionally biased region" description="Low complexity" evidence="8">
    <location>
        <begin position="675"/>
        <end position="684"/>
    </location>
</feature>
<evidence type="ECO:0000256" key="6">
    <source>
        <dbReference type="ARBA" id="ARBA00022801"/>
    </source>
</evidence>
<dbReference type="GO" id="GO:0005829">
    <property type="term" value="C:cytosol"/>
    <property type="evidence" value="ECO:0007669"/>
    <property type="project" value="TreeGrafter"/>
</dbReference>
<dbReference type="Proteomes" id="UP000243081">
    <property type="component" value="Unassembled WGS sequence"/>
</dbReference>
<feature type="region of interest" description="Disordered" evidence="8">
    <location>
        <begin position="643"/>
        <end position="662"/>
    </location>
</feature>
<feature type="compositionally biased region" description="Polar residues" evidence="8">
    <location>
        <begin position="736"/>
        <end position="746"/>
    </location>
</feature>
<evidence type="ECO:0000259" key="9">
    <source>
        <dbReference type="PROSITE" id="PS50235"/>
    </source>
</evidence>
<feature type="domain" description="USP" evidence="9">
    <location>
        <begin position="121"/>
        <end position="607"/>
    </location>
</feature>
<dbReference type="OMA" id="AECGWED"/>
<dbReference type="AlphaFoldDB" id="A0A179IUV9"/>
<feature type="region of interest" description="Disordered" evidence="8">
    <location>
        <begin position="669"/>
        <end position="864"/>
    </location>
</feature>
<evidence type="ECO:0000256" key="1">
    <source>
        <dbReference type="ARBA" id="ARBA00000707"/>
    </source>
</evidence>
<dbReference type="GO" id="GO:0006508">
    <property type="term" value="P:proteolysis"/>
    <property type="evidence" value="ECO:0007669"/>
    <property type="project" value="UniProtKB-KW"/>
</dbReference>
<evidence type="ECO:0000256" key="8">
    <source>
        <dbReference type="SAM" id="MobiDB-lite"/>
    </source>
</evidence>
<evidence type="ECO:0000313" key="10">
    <source>
        <dbReference type="EMBL" id="OAR05710.1"/>
    </source>
</evidence>
<protein>
    <recommendedName>
        <fullName evidence="3">ubiquitinyl hydrolase 1</fullName>
        <ecNumber evidence="3">3.4.19.12</ecNumber>
    </recommendedName>
</protein>
<feature type="compositionally biased region" description="Basic residues" evidence="8">
    <location>
        <begin position="831"/>
        <end position="841"/>
    </location>
</feature>
<comment type="similarity">
    <text evidence="2">Belongs to the peptidase C19 family.</text>
</comment>
<evidence type="ECO:0000313" key="11">
    <source>
        <dbReference type="Proteomes" id="UP000243081"/>
    </source>
</evidence>
<keyword evidence="5" id="KW-0833">Ubl conjugation pathway</keyword>
<keyword evidence="6" id="KW-0378">Hydrolase</keyword>
<keyword evidence="4" id="KW-0645">Protease</keyword>
<sequence>MKEFPRKFLSLRDKSSSHNRSKSAPPSKSRPRSTEAFLALFGRDVKSKDTVDKAEEDAKIEEILRRLDELNITNVSSEHIRGMLGTRFGDGDAKDAAEFINIEQKSAAGTIVPYNPNVQMLGAENRGGVTCYLDALLFSMFCKLDAFESMLKAEFPANDPKAKLVNLLRVWVNLLRSGKLINVDLTRLIQEAMGDSGWPDARLLEQQDTSEAFAFLTETLQLPLLSLQVDLFHQGRKDKDDHKVVYERLLNLAVPEDAEGKGIRLEDCIEEYFNAQVDVLRDSEEAKKSYSEDKGPSTPTLVHRNTLRLVRDENNDASVGLSASPSEMSPLHQFPSQTSAVSDFPALERPATSTGVSLDEVPKVEASAIAKRLSLRHRSASVIQRVVLDADGKPRITDAEDAGKPRRKGSVVVKAVTIPAWQFFRLIREFDLALLTFLRTRLTSTAWNAVRTNEPRSNSEVVLNFEQRPVVGICLKRYAMTESGQPNRLNTYIDIPDSLRLPHFMLADGASTQTDDSFSAPDFKLVLQSVICHRGDSLQSGHYIAFARAAPKVLTSNRRHNFDPPPDYEEAQWVKFDDLEEPRVSYVDNIKKSLTEEMPYLLFYQVVPMVEVACPSTDGTATGPPSYQESKNSLEMQISQGATEGSLSMLNKPPSIRLSMDNERPMVETFDRSARPSVSASVPAESRRDSAIFTASSAATPIMTPSRTPEASSPIISPSDSRTPRLSRAASRFNLGRQSRPTSQSGEGRISLTISRLGGLMKQNRDALPGTEAGEERGTTPLGSPSPRNASFEVFRNVDGQQHPPSTADTARTANSAGTSANALESEPKIQRNKSRRKSKSREKTFKQGKQKDSSQPDRECVLM</sequence>
<comment type="catalytic activity">
    <reaction evidence="1">
        <text>Thiol-dependent hydrolysis of ester, thioester, amide, peptide and isopeptide bonds formed by the C-terminal Gly of ubiquitin (a 76-residue protein attached to proteins as an intracellular targeting signal).</text>
        <dbReference type="EC" id="3.4.19.12"/>
    </reaction>
</comment>
<feature type="compositionally biased region" description="Basic and acidic residues" evidence="8">
    <location>
        <begin position="842"/>
        <end position="864"/>
    </location>
</feature>
<proteinExistence type="inferred from homology"/>
<organism evidence="10 11">
    <name type="scientific">Cordyceps confragosa</name>
    <name type="common">Lecanicillium lecanii</name>
    <dbReference type="NCBI Taxonomy" id="2714763"/>
    <lineage>
        <taxon>Eukaryota</taxon>
        <taxon>Fungi</taxon>
        <taxon>Dikarya</taxon>
        <taxon>Ascomycota</taxon>
        <taxon>Pezizomycotina</taxon>
        <taxon>Sordariomycetes</taxon>
        <taxon>Hypocreomycetidae</taxon>
        <taxon>Hypocreales</taxon>
        <taxon>Cordycipitaceae</taxon>
        <taxon>Akanthomyces</taxon>
    </lineage>
</organism>
<accession>A0A179IUV9</accession>
<keyword evidence="11" id="KW-1185">Reference proteome</keyword>
<dbReference type="PANTHER" id="PTHR24006">
    <property type="entry name" value="UBIQUITIN CARBOXYL-TERMINAL HYDROLASE"/>
    <property type="match status" value="1"/>
</dbReference>
<dbReference type="SUPFAM" id="SSF54001">
    <property type="entry name" value="Cysteine proteinases"/>
    <property type="match status" value="1"/>
</dbReference>
<feature type="compositionally biased region" description="Polar residues" evidence="8">
    <location>
        <begin position="799"/>
        <end position="823"/>
    </location>
</feature>
<dbReference type="InterPro" id="IPR028889">
    <property type="entry name" value="USP"/>
</dbReference>
<feature type="compositionally biased region" description="Polar residues" evidence="8">
    <location>
        <begin position="693"/>
        <end position="721"/>
    </location>
</feature>
<dbReference type="Pfam" id="PF00443">
    <property type="entry name" value="UCH"/>
    <property type="match status" value="1"/>
</dbReference>
<gene>
    <name evidence="10" type="ORF">LLEC1_04426</name>
</gene>
<dbReference type="GO" id="GO:0005634">
    <property type="term" value="C:nucleus"/>
    <property type="evidence" value="ECO:0007669"/>
    <property type="project" value="UniProtKB-SubCell"/>
</dbReference>
<dbReference type="OrthoDB" id="6287070at2759"/>
<dbReference type="Gene3D" id="3.90.70.10">
    <property type="entry name" value="Cysteine proteinases"/>
    <property type="match status" value="2"/>
</dbReference>
<dbReference type="PROSITE" id="PS50235">
    <property type="entry name" value="USP_3"/>
    <property type="match status" value="1"/>
</dbReference>
<dbReference type="EC" id="3.4.19.12" evidence="3"/>
<dbReference type="EMBL" id="LUKN01000146">
    <property type="protein sequence ID" value="OAR05710.1"/>
    <property type="molecule type" value="Genomic_DNA"/>
</dbReference>
<dbReference type="GO" id="GO:0004843">
    <property type="term" value="F:cysteine-type deubiquitinase activity"/>
    <property type="evidence" value="ECO:0007669"/>
    <property type="project" value="UniProtKB-EC"/>
</dbReference>
<feature type="compositionally biased region" description="Basic and acidic residues" evidence="8">
    <location>
        <begin position="1"/>
        <end position="16"/>
    </location>
</feature>
<dbReference type="InterPro" id="IPR050164">
    <property type="entry name" value="Peptidase_C19"/>
</dbReference>
<comment type="caution">
    <text evidence="10">The sequence shown here is derived from an EMBL/GenBank/DDBJ whole genome shotgun (WGS) entry which is preliminary data.</text>
</comment>
<name>A0A179IUV9_CORDF</name>
<dbReference type="PANTHER" id="PTHR24006:SF722">
    <property type="entry name" value="UBIQUITIN CARBOXYL-TERMINAL HYDROLASE 48"/>
    <property type="match status" value="1"/>
</dbReference>
<dbReference type="GO" id="GO:0016579">
    <property type="term" value="P:protein deubiquitination"/>
    <property type="evidence" value="ECO:0007669"/>
    <property type="project" value="InterPro"/>
</dbReference>
<evidence type="ECO:0000256" key="5">
    <source>
        <dbReference type="ARBA" id="ARBA00022786"/>
    </source>
</evidence>
<dbReference type="InterPro" id="IPR001394">
    <property type="entry name" value="Peptidase_C19_UCH"/>
</dbReference>
<reference evidence="10 11" key="1">
    <citation type="submission" date="2016-03" db="EMBL/GenBank/DDBJ databases">
        <title>Fine-scale spatial genetic structure of a fungal parasite of coffee scale insects.</title>
        <authorList>
            <person name="Jackson D."/>
            <person name="Zemenick K.A."/>
            <person name="Malloure B."/>
            <person name="Quandt C.A."/>
            <person name="James T.Y."/>
        </authorList>
    </citation>
    <scope>NUCLEOTIDE SEQUENCE [LARGE SCALE GENOMIC DNA]</scope>
    <source>
        <strain evidence="10 11">UM487</strain>
    </source>
</reference>
<evidence type="ECO:0000256" key="7">
    <source>
        <dbReference type="ARBA" id="ARBA00022807"/>
    </source>
</evidence>
<feature type="region of interest" description="Disordered" evidence="8">
    <location>
        <begin position="1"/>
        <end position="33"/>
    </location>
</feature>
<evidence type="ECO:0000256" key="4">
    <source>
        <dbReference type="ARBA" id="ARBA00022670"/>
    </source>
</evidence>
<keyword evidence="7" id="KW-0788">Thiol protease</keyword>
<evidence type="ECO:0000256" key="3">
    <source>
        <dbReference type="ARBA" id="ARBA00012759"/>
    </source>
</evidence>